<gene>
    <name evidence="3" type="primary">LOC116548185</name>
</gene>
<name>A0A6J3HIZ3_SAPAP</name>
<dbReference type="GeneID" id="116548185"/>
<organism evidence="2 3">
    <name type="scientific">Sapajus apella</name>
    <name type="common">Brown-capped capuchin</name>
    <name type="synonym">Cebus apella</name>
    <dbReference type="NCBI Taxonomy" id="9515"/>
    <lineage>
        <taxon>Eukaryota</taxon>
        <taxon>Metazoa</taxon>
        <taxon>Chordata</taxon>
        <taxon>Craniata</taxon>
        <taxon>Vertebrata</taxon>
        <taxon>Euteleostomi</taxon>
        <taxon>Mammalia</taxon>
        <taxon>Eutheria</taxon>
        <taxon>Euarchontoglires</taxon>
        <taxon>Primates</taxon>
        <taxon>Haplorrhini</taxon>
        <taxon>Platyrrhini</taxon>
        <taxon>Cebidae</taxon>
        <taxon>Cebinae</taxon>
        <taxon>Sapajus</taxon>
    </lineage>
</organism>
<evidence type="ECO:0000313" key="2">
    <source>
        <dbReference type="Proteomes" id="UP000504640"/>
    </source>
</evidence>
<protein>
    <submittedName>
        <fullName evidence="3">DBF4-type zinc finger-containing protein 2 homolog</fullName>
    </submittedName>
</protein>
<dbReference type="AlphaFoldDB" id="A0A6J3HIZ3"/>
<proteinExistence type="predicted"/>
<feature type="region of interest" description="Disordered" evidence="1">
    <location>
        <begin position="184"/>
        <end position="211"/>
    </location>
</feature>
<evidence type="ECO:0000256" key="1">
    <source>
        <dbReference type="SAM" id="MobiDB-lite"/>
    </source>
</evidence>
<evidence type="ECO:0000313" key="3">
    <source>
        <dbReference type="RefSeq" id="XP_032129664.1"/>
    </source>
</evidence>
<reference evidence="3" key="1">
    <citation type="submission" date="2025-08" db="UniProtKB">
        <authorList>
            <consortium name="RefSeq"/>
        </authorList>
    </citation>
    <scope>IDENTIFICATION</scope>
    <source>
        <tissue evidence="3">Blood</tissue>
    </source>
</reference>
<dbReference type="RefSeq" id="XP_032129664.1">
    <property type="nucleotide sequence ID" value="XM_032273773.1"/>
</dbReference>
<keyword evidence="2" id="KW-1185">Reference proteome</keyword>
<sequence>RPSDPASLCAPGRAASPLEVRTAGTGRSGLRAQRGFQAPRRRRAQCGGHRKGTWERVVGGLLELWGGDCPLLGTVPPSGPRVPSVLEAASLRCPHPADPSVLTATPAPAVPAPGLTPRCPSFASFLQTPLPGSCLCSPRLLNPSPPPPSRCPHPFFCPGAPLPRRLLSLGTRIRAAISASGRLPTGAVPQVSTRPAVHPSVPPGAGADHAQRLPLPASRVPVVHSGGSGSACPSR</sequence>
<feature type="region of interest" description="Disordered" evidence="1">
    <location>
        <begin position="1"/>
        <end position="27"/>
    </location>
</feature>
<accession>A0A6J3HIZ3</accession>
<dbReference type="Proteomes" id="UP000504640">
    <property type="component" value="Unplaced"/>
</dbReference>
<feature type="non-terminal residue" evidence="3">
    <location>
        <position position="1"/>
    </location>
</feature>